<evidence type="ECO:0000313" key="2">
    <source>
        <dbReference type="EMBL" id="MBA0587055.1"/>
    </source>
</evidence>
<feature type="domain" description="RNase H type-1" evidence="1">
    <location>
        <begin position="93"/>
        <end position="130"/>
    </location>
</feature>
<reference evidence="2 3" key="1">
    <citation type="journal article" date="2019" name="Genome Biol. Evol.">
        <title>Insights into the evolution of the New World diploid cottons (Gossypium, subgenus Houzingenia) based on genome sequencing.</title>
        <authorList>
            <person name="Grover C.E."/>
            <person name="Arick M.A. 2nd"/>
            <person name="Thrash A."/>
            <person name="Conover J.L."/>
            <person name="Sanders W.S."/>
            <person name="Peterson D.G."/>
            <person name="Frelichowski J.E."/>
            <person name="Scheffler J.A."/>
            <person name="Scheffler B.E."/>
            <person name="Wendel J.F."/>
        </authorList>
    </citation>
    <scope>NUCLEOTIDE SEQUENCE [LARGE SCALE GENOMIC DNA]</scope>
    <source>
        <strain evidence="2">8</strain>
        <tissue evidence="2">Leaf</tissue>
    </source>
</reference>
<dbReference type="Pfam" id="PF13456">
    <property type="entry name" value="RVT_3"/>
    <property type="match status" value="1"/>
</dbReference>
<evidence type="ECO:0000259" key="1">
    <source>
        <dbReference type="Pfam" id="PF13456"/>
    </source>
</evidence>
<dbReference type="EMBL" id="JABEZZ010000006">
    <property type="protein sequence ID" value="MBA0587055.1"/>
    <property type="molecule type" value="Genomic_DNA"/>
</dbReference>
<dbReference type="PANTHER" id="PTHR47074">
    <property type="entry name" value="BNAC02G40300D PROTEIN"/>
    <property type="match status" value="1"/>
</dbReference>
<dbReference type="PANTHER" id="PTHR47074:SF61">
    <property type="entry name" value="RNASE H TYPE-1 DOMAIN-CONTAINING PROTEIN"/>
    <property type="match status" value="1"/>
</dbReference>
<dbReference type="Proteomes" id="UP000593578">
    <property type="component" value="Unassembled WGS sequence"/>
</dbReference>
<dbReference type="AlphaFoldDB" id="A0A7J8PCQ6"/>
<dbReference type="GO" id="GO:0004523">
    <property type="term" value="F:RNA-DNA hybrid ribonuclease activity"/>
    <property type="evidence" value="ECO:0007669"/>
    <property type="project" value="InterPro"/>
</dbReference>
<organism evidence="2 3">
    <name type="scientific">Gossypium raimondii</name>
    <name type="common">Peruvian cotton</name>
    <name type="synonym">Gossypium klotzschianum subsp. raimondii</name>
    <dbReference type="NCBI Taxonomy" id="29730"/>
    <lineage>
        <taxon>Eukaryota</taxon>
        <taxon>Viridiplantae</taxon>
        <taxon>Streptophyta</taxon>
        <taxon>Embryophyta</taxon>
        <taxon>Tracheophyta</taxon>
        <taxon>Spermatophyta</taxon>
        <taxon>Magnoliopsida</taxon>
        <taxon>eudicotyledons</taxon>
        <taxon>Gunneridae</taxon>
        <taxon>Pentapetalae</taxon>
        <taxon>rosids</taxon>
        <taxon>malvids</taxon>
        <taxon>Malvales</taxon>
        <taxon>Malvaceae</taxon>
        <taxon>Malvoideae</taxon>
        <taxon>Gossypium</taxon>
    </lineage>
</organism>
<name>A0A7J8PCQ6_GOSRA</name>
<protein>
    <recommendedName>
        <fullName evidence="1">RNase H type-1 domain-containing protein</fullName>
    </recommendedName>
</protein>
<dbReference type="GO" id="GO:0003676">
    <property type="term" value="F:nucleic acid binding"/>
    <property type="evidence" value="ECO:0007669"/>
    <property type="project" value="InterPro"/>
</dbReference>
<comment type="caution">
    <text evidence="2">The sequence shown here is derived from an EMBL/GenBank/DDBJ whole genome shotgun (WGS) entry which is preliminary data.</text>
</comment>
<accession>A0A7J8PCQ6</accession>
<evidence type="ECO:0000313" key="3">
    <source>
        <dbReference type="Proteomes" id="UP000593578"/>
    </source>
</evidence>
<dbReference type="InterPro" id="IPR052929">
    <property type="entry name" value="RNase_H-like_EbsB-rel"/>
</dbReference>
<sequence>EAESTTHASRDYFFAKQGLSSVLRHTPPTVVTHWSPLPPLQVKVNVDTSYSEPRDQFSLEFIIWNDMGKIMGSGLLCPYLGSYNLYGGGDGDYSALRPIIWDVKSLLKGFKFCRFKFVPRGCNTAAHAMVALGWKGSTDRFWVEDVPLGVWEVVTKDWR</sequence>
<gene>
    <name evidence="2" type="ORF">Gorai_000191</name>
</gene>
<dbReference type="InterPro" id="IPR002156">
    <property type="entry name" value="RNaseH_domain"/>
</dbReference>
<feature type="non-terminal residue" evidence="2">
    <location>
        <position position="1"/>
    </location>
</feature>
<proteinExistence type="predicted"/>